<evidence type="ECO:0008006" key="10">
    <source>
        <dbReference type="Google" id="ProtNLM"/>
    </source>
</evidence>
<reference evidence="8" key="1">
    <citation type="journal article" date="2023" name="Science">
        <title>Genome structures resolve the early diversification of teleost fishes.</title>
        <authorList>
            <person name="Parey E."/>
            <person name="Louis A."/>
            <person name="Montfort J."/>
            <person name="Bouchez O."/>
            <person name="Roques C."/>
            <person name="Iampietro C."/>
            <person name="Lluch J."/>
            <person name="Castinel A."/>
            <person name="Donnadieu C."/>
            <person name="Desvignes T."/>
            <person name="Floi Bucao C."/>
            <person name="Jouanno E."/>
            <person name="Wen M."/>
            <person name="Mejri S."/>
            <person name="Dirks R."/>
            <person name="Jansen H."/>
            <person name="Henkel C."/>
            <person name="Chen W.J."/>
            <person name="Zahm M."/>
            <person name="Cabau C."/>
            <person name="Klopp C."/>
            <person name="Thompson A.W."/>
            <person name="Robinson-Rechavi M."/>
            <person name="Braasch I."/>
            <person name="Lecointre G."/>
            <person name="Bobe J."/>
            <person name="Postlethwait J.H."/>
            <person name="Berthelot C."/>
            <person name="Roest Crollius H."/>
            <person name="Guiguen Y."/>
        </authorList>
    </citation>
    <scope>NUCLEOTIDE SEQUENCE</scope>
    <source>
        <tissue evidence="8">Blood</tissue>
    </source>
</reference>
<dbReference type="Proteomes" id="UP001152622">
    <property type="component" value="Chromosome 4"/>
</dbReference>
<dbReference type="GO" id="GO:0005179">
    <property type="term" value="F:hormone activity"/>
    <property type="evidence" value="ECO:0007669"/>
    <property type="project" value="InterPro"/>
</dbReference>
<dbReference type="GO" id="GO:0003073">
    <property type="term" value="P:regulation of systemic arterial blood pressure"/>
    <property type="evidence" value="ECO:0007669"/>
    <property type="project" value="TreeGrafter"/>
</dbReference>
<dbReference type="Pfam" id="PF00214">
    <property type="entry name" value="Calc_CGRP_IAPP"/>
    <property type="match status" value="1"/>
</dbReference>
<accession>A0A9Q1FQP9</accession>
<feature type="disulfide bond" evidence="6">
    <location>
        <begin position="132"/>
        <end position="137"/>
    </location>
</feature>
<evidence type="ECO:0000256" key="5">
    <source>
        <dbReference type="ARBA" id="ARBA00023157"/>
    </source>
</evidence>
<evidence type="ECO:0000256" key="4">
    <source>
        <dbReference type="ARBA" id="ARBA00022729"/>
    </source>
</evidence>
<comment type="caution">
    <text evidence="8">The sequence shown here is derived from an EMBL/GenBank/DDBJ whole genome shotgun (WGS) entry which is preliminary data.</text>
</comment>
<comment type="subcellular location">
    <subcellularLocation>
        <location evidence="1">Secreted</location>
    </subcellularLocation>
</comment>
<dbReference type="EMBL" id="JAINUF010000004">
    <property type="protein sequence ID" value="KAJ8364314.1"/>
    <property type="molecule type" value="Genomic_DNA"/>
</dbReference>
<dbReference type="AlphaFoldDB" id="A0A9Q1FQP9"/>
<keyword evidence="4" id="KW-0732">Signal</keyword>
<evidence type="ECO:0000256" key="7">
    <source>
        <dbReference type="SAM" id="MobiDB-lite"/>
    </source>
</evidence>
<dbReference type="OrthoDB" id="8854792at2759"/>
<evidence type="ECO:0000256" key="6">
    <source>
        <dbReference type="PIRSR" id="PIRSR621116-50"/>
    </source>
</evidence>
<gene>
    <name evidence="8" type="ORF">SKAU_G00131450</name>
</gene>
<name>A0A9Q1FQP9_SYNKA</name>
<evidence type="ECO:0000313" key="8">
    <source>
        <dbReference type="EMBL" id="KAJ8364314.1"/>
    </source>
</evidence>
<proteinExistence type="inferred from homology"/>
<keyword evidence="9" id="KW-1185">Reference proteome</keyword>
<dbReference type="PANTHER" id="PTHR23414">
    <property type="entry name" value="ADRENOMEDULLIN, ADM"/>
    <property type="match status" value="1"/>
</dbReference>
<organism evidence="8 9">
    <name type="scientific">Synaphobranchus kaupii</name>
    <name type="common">Kaup's arrowtooth eel</name>
    <dbReference type="NCBI Taxonomy" id="118154"/>
    <lineage>
        <taxon>Eukaryota</taxon>
        <taxon>Metazoa</taxon>
        <taxon>Chordata</taxon>
        <taxon>Craniata</taxon>
        <taxon>Vertebrata</taxon>
        <taxon>Euteleostomi</taxon>
        <taxon>Actinopterygii</taxon>
        <taxon>Neopterygii</taxon>
        <taxon>Teleostei</taxon>
        <taxon>Anguilliformes</taxon>
        <taxon>Synaphobranchidae</taxon>
        <taxon>Synaphobranchus</taxon>
    </lineage>
</organism>
<evidence type="ECO:0000256" key="3">
    <source>
        <dbReference type="ARBA" id="ARBA00022525"/>
    </source>
</evidence>
<feature type="region of interest" description="Disordered" evidence="7">
    <location>
        <begin position="149"/>
        <end position="169"/>
    </location>
</feature>
<dbReference type="GO" id="GO:0005576">
    <property type="term" value="C:extracellular region"/>
    <property type="evidence" value="ECO:0007669"/>
    <property type="project" value="UniProtKB-SubCell"/>
</dbReference>
<protein>
    <recommendedName>
        <fullName evidence="10">Adrenomedullin</fullName>
    </recommendedName>
</protein>
<evidence type="ECO:0000256" key="2">
    <source>
        <dbReference type="ARBA" id="ARBA00010575"/>
    </source>
</evidence>
<dbReference type="GO" id="GO:0010460">
    <property type="term" value="P:positive regulation of heart rate"/>
    <property type="evidence" value="ECO:0007669"/>
    <property type="project" value="TreeGrafter"/>
</dbReference>
<keyword evidence="3" id="KW-0964">Secreted</keyword>
<evidence type="ECO:0000313" key="9">
    <source>
        <dbReference type="Proteomes" id="UP001152622"/>
    </source>
</evidence>
<dbReference type="InterPro" id="IPR021116">
    <property type="entry name" value="Calcitonin/adrenomedullin"/>
</dbReference>
<dbReference type="InterPro" id="IPR051665">
    <property type="entry name" value="Adrenomedullin-reg_peptide"/>
</dbReference>
<evidence type="ECO:0000256" key="1">
    <source>
        <dbReference type="ARBA" id="ARBA00004613"/>
    </source>
</evidence>
<dbReference type="GO" id="GO:0007189">
    <property type="term" value="P:adenylate cyclase-activating G protein-coupled receptor signaling pathway"/>
    <property type="evidence" value="ECO:0007669"/>
    <property type="project" value="TreeGrafter"/>
</dbReference>
<dbReference type="PANTHER" id="PTHR23414:SF6">
    <property type="entry name" value="ADRENOMEDULLIN-5-LIKE PROTEIN-RELATED"/>
    <property type="match status" value="1"/>
</dbReference>
<keyword evidence="5 6" id="KW-1015">Disulfide bond</keyword>
<comment type="similarity">
    <text evidence="2">Belongs to the adrenomedullin family.</text>
</comment>
<sequence length="169" mass="19096">MMISWTELDSRLSIRNTGNNGYPAYVVKEKANNIQERCIRVELTSMKFFHQLILLLVTLPGTKATPLRPNQHRPFQPVTSTLERGIQSLKVENLEATLPVHILDLMVLHNTPGKIDSTEARVRPRRTPPRGCQLGTCQLHNLANTLYRIGQTNGKDESKKANDPQGYGR</sequence>